<keyword evidence="8" id="KW-0206">Cytoskeleton</keyword>
<sequence>AAESQAKVMYRKAALEVDMLNEHMVPWRGMAWQASTDHEGLKRRLRDLEKALEQAREDKRDMHEGVGDYPLSIPCVCPHSPTAASLRERQLAQEMAAQALAEKDVTITQLQSRLDTMEMEYEKILHGSLDLVLAKLAGASQYWEEMGTSISLENKERLQEFGLNPLEI</sequence>
<accession>A0A093HHM0</accession>
<dbReference type="PANTHER" id="PTHR28656">
    <property type="entry name" value="COILED-COIL DOMAIN-CONTAINING PROTEIN 153"/>
    <property type="match status" value="1"/>
</dbReference>
<keyword evidence="4" id="KW-0963">Cytoplasm</keyword>
<keyword evidence="14" id="KW-1185">Reference proteome</keyword>
<evidence type="ECO:0000256" key="5">
    <source>
        <dbReference type="ARBA" id="ARBA00022846"/>
    </source>
</evidence>
<keyword evidence="7" id="KW-0969">Cilium</keyword>
<dbReference type="PANTHER" id="PTHR28656:SF1">
    <property type="entry name" value="COILED-COIL DOMAIN-CONTAINING PROTEIN 153"/>
    <property type="match status" value="1"/>
</dbReference>
<gene>
    <name evidence="13" type="ORF">N308_07211</name>
</gene>
<name>A0A093HHM0_STRCA</name>
<evidence type="ECO:0000256" key="8">
    <source>
        <dbReference type="ARBA" id="ARBA00023212"/>
    </source>
</evidence>
<comment type="similarity">
    <text evidence="10">Belongs to the DRC12 family.</text>
</comment>
<comment type="subunit">
    <text evidence="3">Component of the nexin-dynein regulatory complex (N-DRC).</text>
</comment>
<evidence type="ECO:0000313" key="13">
    <source>
        <dbReference type="EMBL" id="KFV78920.1"/>
    </source>
</evidence>
<evidence type="ECO:0000256" key="10">
    <source>
        <dbReference type="ARBA" id="ARBA00044754"/>
    </source>
</evidence>
<protein>
    <recommendedName>
        <fullName evidence="11">Dynein regulatory complex protein 12</fullName>
    </recommendedName>
</protein>
<evidence type="ECO:0000256" key="3">
    <source>
        <dbReference type="ARBA" id="ARBA00011248"/>
    </source>
</evidence>
<dbReference type="EMBL" id="KL206095">
    <property type="protein sequence ID" value="KFV78920.1"/>
    <property type="molecule type" value="Genomic_DNA"/>
</dbReference>
<evidence type="ECO:0000256" key="9">
    <source>
        <dbReference type="ARBA" id="ARBA00023273"/>
    </source>
</evidence>
<organism evidence="13 14">
    <name type="scientific">Struthio camelus australis</name>
    <dbReference type="NCBI Taxonomy" id="441894"/>
    <lineage>
        <taxon>Eukaryota</taxon>
        <taxon>Metazoa</taxon>
        <taxon>Chordata</taxon>
        <taxon>Craniata</taxon>
        <taxon>Vertebrata</taxon>
        <taxon>Euteleostomi</taxon>
        <taxon>Archelosauria</taxon>
        <taxon>Archosauria</taxon>
        <taxon>Dinosauria</taxon>
        <taxon>Saurischia</taxon>
        <taxon>Theropoda</taxon>
        <taxon>Coelurosauria</taxon>
        <taxon>Aves</taxon>
        <taxon>Palaeognathae</taxon>
        <taxon>Struthioniformes</taxon>
        <taxon>Struthionidae</taxon>
        <taxon>Struthio</taxon>
    </lineage>
</organism>
<evidence type="ECO:0000313" key="14">
    <source>
        <dbReference type="Proteomes" id="UP000053584"/>
    </source>
</evidence>
<feature type="non-terminal residue" evidence="13">
    <location>
        <position position="168"/>
    </location>
</feature>
<dbReference type="InterPro" id="IPR033585">
    <property type="entry name" value="DRC12-like"/>
</dbReference>
<evidence type="ECO:0000256" key="11">
    <source>
        <dbReference type="ARBA" id="ARBA00044800"/>
    </source>
</evidence>
<evidence type="ECO:0000256" key="2">
    <source>
        <dbReference type="ARBA" id="ARBA00004611"/>
    </source>
</evidence>
<evidence type="ECO:0000256" key="6">
    <source>
        <dbReference type="ARBA" id="ARBA00023054"/>
    </source>
</evidence>
<comment type="subcellular location">
    <subcellularLocation>
        <location evidence="2">Cytoplasm</location>
        <location evidence="2">Cytoskeleton</location>
        <location evidence="2">Flagellum axoneme</location>
    </subcellularLocation>
</comment>
<comment type="function">
    <text evidence="1">Component of the nexin-dynein regulatory complex (N-DRC), a key regulator of ciliary/flagellar motility which maintains the alignment and integrity of the distal axoneme and regulates microtubule sliding in motile axonemes.</text>
</comment>
<dbReference type="Proteomes" id="UP000053584">
    <property type="component" value="Unassembled WGS sequence"/>
</dbReference>
<feature type="non-terminal residue" evidence="13">
    <location>
        <position position="1"/>
    </location>
</feature>
<keyword evidence="9" id="KW-0966">Cell projection</keyword>
<dbReference type="AlphaFoldDB" id="A0A093HHM0"/>
<keyword evidence="6 12" id="KW-0175">Coiled coil</keyword>
<evidence type="ECO:0000256" key="7">
    <source>
        <dbReference type="ARBA" id="ARBA00023069"/>
    </source>
</evidence>
<feature type="coiled-coil region" evidence="12">
    <location>
        <begin position="38"/>
        <end position="65"/>
    </location>
</feature>
<proteinExistence type="inferred from homology"/>
<evidence type="ECO:0000256" key="4">
    <source>
        <dbReference type="ARBA" id="ARBA00022490"/>
    </source>
</evidence>
<reference evidence="13 14" key="1">
    <citation type="submission" date="2014-04" db="EMBL/GenBank/DDBJ databases">
        <title>Genome evolution of avian class.</title>
        <authorList>
            <person name="Zhang G."/>
            <person name="Li C."/>
        </authorList>
    </citation>
    <scope>NUCLEOTIDE SEQUENCE [LARGE SCALE GENOMIC DNA]</scope>
    <source>
        <strain evidence="13">BGI_N308</strain>
    </source>
</reference>
<keyword evidence="5" id="KW-0282">Flagellum</keyword>
<evidence type="ECO:0000256" key="1">
    <source>
        <dbReference type="ARBA" id="ARBA00003029"/>
    </source>
</evidence>
<evidence type="ECO:0000256" key="12">
    <source>
        <dbReference type="SAM" id="Coils"/>
    </source>
</evidence>